<organism evidence="2 3">
    <name type="scientific">Haematococcus lacustris</name>
    <name type="common">Green alga</name>
    <name type="synonym">Haematococcus pluvialis</name>
    <dbReference type="NCBI Taxonomy" id="44745"/>
    <lineage>
        <taxon>Eukaryota</taxon>
        <taxon>Viridiplantae</taxon>
        <taxon>Chlorophyta</taxon>
        <taxon>core chlorophytes</taxon>
        <taxon>Chlorophyceae</taxon>
        <taxon>CS clade</taxon>
        <taxon>Chlamydomonadales</taxon>
        <taxon>Haematococcaceae</taxon>
        <taxon>Haematococcus</taxon>
    </lineage>
</organism>
<name>A0A699ZTT5_HAELA</name>
<dbReference type="GO" id="GO:0030286">
    <property type="term" value="C:dynein complex"/>
    <property type="evidence" value="ECO:0007669"/>
    <property type="project" value="InterPro"/>
</dbReference>
<accession>A0A699ZTT5</accession>
<feature type="non-terminal residue" evidence="2">
    <location>
        <position position="1"/>
    </location>
</feature>
<dbReference type="InterPro" id="IPR026983">
    <property type="entry name" value="DHC"/>
</dbReference>
<sequence>LASLDRAVPAFQGKLLASLQTRPREWQAWAQSPEPDQQDLTAMAQDMGLTTHHPQHPEDAEDEPAPGQVAVPGVRGGLNAFLQLLLIKVLCEDRLGGAIQRYVSASMGPQYTEPQPSGLADIYKDSSPITPIIFILSQ</sequence>
<dbReference type="GO" id="GO:0045505">
    <property type="term" value="F:dynein intermediate chain binding"/>
    <property type="evidence" value="ECO:0007669"/>
    <property type="project" value="InterPro"/>
</dbReference>
<evidence type="ECO:0000313" key="3">
    <source>
        <dbReference type="Proteomes" id="UP000485058"/>
    </source>
</evidence>
<dbReference type="Proteomes" id="UP000485058">
    <property type="component" value="Unassembled WGS sequence"/>
</dbReference>
<dbReference type="GO" id="GO:0008569">
    <property type="term" value="F:minus-end-directed microtubule motor activity"/>
    <property type="evidence" value="ECO:0007669"/>
    <property type="project" value="TreeGrafter"/>
</dbReference>
<dbReference type="PANTHER" id="PTHR10676">
    <property type="entry name" value="DYNEIN HEAVY CHAIN FAMILY PROTEIN"/>
    <property type="match status" value="1"/>
</dbReference>
<feature type="non-terminal residue" evidence="2">
    <location>
        <position position="138"/>
    </location>
</feature>
<dbReference type="EMBL" id="BLLF01002917">
    <property type="protein sequence ID" value="GFH25781.1"/>
    <property type="molecule type" value="Genomic_DNA"/>
</dbReference>
<comment type="caution">
    <text evidence="2">The sequence shown here is derived from an EMBL/GenBank/DDBJ whole genome shotgun (WGS) entry which is preliminary data.</text>
</comment>
<evidence type="ECO:0000313" key="2">
    <source>
        <dbReference type="EMBL" id="GFH25781.1"/>
    </source>
</evidence>
<gene>
    <name evidence="2" type="ORF">HaLaN_23802</name>
</gene>
<dbReference type="GO" id="GO:0051959">
    <property type="term" value="F:dynein light intermediate chain binding"/>
    <property type="evidence" value="ECO:0007669"/>
    <property type="project" value="InterPro"/>
</dbReference>
<evidence type="ECO:0000256" key="1">
    <source>
        <dbReference type="SAM" id="MobiDB-lite"/>
    </source>
</evidence>
<proteinExistence type="predicted"/>
<dbReference type="GO" id="GO:0060294">
    <property type="term" value="P:cilium movement involved in cell motility"/>
    <property type="evidence" value="ECO:0007669"/>
    <property type="project" value="TreeGrafter"/>
</dbReference>
<dbReference type="GO" id="GO:0097729">
    <property type="term" value="C:9+2 motile cilium"/>
    <property type="evidence" value="ECO:0007669"/>
    <property type="project" value="TreeGrafter"/>
</dbReference>
<reference evidence="2 3" key="1">
    <citation type="submission" date="2020-02" db="EMBL/GenBank/DDBJ databases">
        <title>Draft genome sequence of Haematococcus lacustris strain NIES-144.</title>
        <authorList>
            <person name="Morimoto D."/>
            <person name="Nakagawa S."/>
            <person name="Yoshida T."/>
            <person name="Sawayama S."/>
        </authorList>
    </citation>
    <scope>NUCLEOTIDE SEQUENCE [LARGE SCALE GENOMIC DNA]</scope>
    <source>
        <strain evidence="2 3">NIES-144</strain>
    </source>
</reference>
<protein>
    <submittedName>
        <fullName evidence="2">Uncharacterized protein</fullName>
    </submittedName>
</protein>
<feature type="region of interest" description="Disordered" evidence="1">
    <location>
        <begin position="27"/>
        <end position="69"/>
    </location>
</feature>
<dbReference type="AlphaFoldDB" id="A0A699ZTT5"/>
<keyword evidence="3" id="KW-1185">Reference proteome</keyword>
<dbReference type="PANTHER" id="PTHR10676:SF339">
    <property type="entry name" value="DYNEIN AXONEMAL HEAVY CHAIN 6"/>
    <property type="match status" value="1"/>
</dbReference>